<dbReference type="InterPro" id="IPR005467">
    <property type="entry name" value="His_kinase_dom"/>
</dbReference>
<sequence>MSNLDQNHRLPFLEGGGEMGELTRHFDWATTPLGPAYQWPQSLRTSVSLLLTSKFPMLIWWGQELIQFYNDAYRPSLGQQGKHPTALGQPGADCWPEAWSVIQPLIEQVRTTREATWSQDQFIPIYRNGQLQEVYWTFSYSPILDETNQVRGVLAIVHETTQQVQTASRLLRQTAELAQANAELNRSNQNLQQFAYVASHDLQEPLRKILSFGYLLKDQYGSQLGEGITYLERMQAAASRMSVLIKDLLTFSRITTQQEARTPVSLTQVVTTILTDLELRIQETDALVRVEALPDIQGDRSQLEQLFQNLLSNALKFRRVDESGVALPPQIHIRAQLIETTELPVSVKPALVAKSYHHIEVADNGIGFDEKYLDRIFQVFQRLHGRSEFTGTGIGLAICEKIVINHGGAITARSQVGQGAIFSVYLPA</sequence>
<evidence type="ECO:0000256" key="3">
    <source>
        <dbReference type="ARBA" id="ARBA00022553"/>
    </source>
</evidence>
<dbReference type="Pfam" id="PF00512">
    <property type="entry name" value="HisKA"/>
    <property type="match status" value="1"/>
</dbReference>
<dbReference type="AlphaFoldDB" id="A0A7K1S3L3"/>
<keyword evidence="5" id="KW-0418">Kinase</keyword>
<dbReference type="Gene3D" id="3.30.565.10">
    <property type="entry name" value="Histidine kinase-like ATPase, C-terminal domain"/>
    <property type="match status" value="1"/>
</dbReference>
<dbReference type="InterPro" id="IPR035965">
    <property type="entry name" value="PAS-like_dom_sf"/>
</dbReference>
<evidence type="ECO:0000256" key="1">
    <source>
        <dbReference type="ARBA" id="ARBA00000085"/>
    </source>
</evidence>
<dbReference type="SMART" id="SM00387">
    <property type="entry name" value="HATPase_c"/>
    <property type="match status" value="1"/>
</dbReference>
<evidence type="ECO:0000256" key="4">
    <source>
        <dbReference type="ARBA" id="ARBA00022679"/>
    </source>
</evidence>
<dbReference type="SMART" id="SM00388">
    <property type="entry name" value="HisKA"/>
    <property type="match status" value="1"/>
</dbReference>
<dbReference type="InterPro" id="IPR013656">
    <property type="entry name" value="PAS_4"/>
</dbReference>
<dbReference type="PANTHER" id="PTHR42878:SF15">
    <property type="entry name" value="BACTERIOPHYTOCHROME"/>
    <property type="match status" value="1"/>
</dbReference>
<dbReference type="SUPFAM" id="SSF55874">
    <property type="entry name" value="ATPase domain of HSP90 chaperone/DNA topoisomerase II/histidine kinase"/>
    <property type="match status" value="1"/>
</dbReference>
<dbReference type="EC" id="2.7.13.3" evidence="2"/>
<dbReference type="Gene3D" id="3.30.450.20">
    <property type="entry name" value="PAS domain"/>
    <property type="match status" value="1"/>
</dbReference>
<dbReference type="InterPro" id="IPR036890">
    <property type="entry name" value="HATPase_C_sf"/>
</dbReference>
<reference evidence="7 8" key="1">
    <citation type="submission" date="2019-12" db="EMBL/GenBank/DDBJ databases">
        <title>Spirosoma sp. HMF4905 genome sequencing and assembly.</title>
        <authorList>
            <person name="Kang H."/>
            <person name="Cha I."/>
            <person name="Kim H."/>
            <person name="Joh K."/>
        </authorList>
    </citation>
    <scope>NUCLEOTIDE SEQUENCE [LARGE SCALE GENOMIC DNA]</scope>
    <source>
        <strain evidence="7 8">HMF4905</strain>
    </source>
</reference>
<proteinExistence type="predicted"/>
<evidence type="ECO:0000313" key="7">
    <source>
        <dbReference type="EMBL" id="MVM28413.1"/>
    </source>
</evidence>
<evidence type="ECO:0000313" key="8">
    <source>
        <dbReference type="Proteomes" id="UP000436006"/>
    </source>
</evidence>
<dbReference type="InterPro" id="IPR036097">
    <property type="entry name" value="HisK_dim/P_sf"/>
</dbReference>
<dbReference type="EMBL" id="WPIN01000001">
    <property type="protein sequence ID" value="MVM28413.1"/>
    <property type="molecule type" value="Genomic_DNA"/>
</dbReference>
<dbReference type="SUPFAM" id="SSF55785">
    <property type="entry name" value="PYP-like sensor domain (PAS domain)"/>
    <property type="match status" value="1"/>
</dbReference>
<dbReference type="RefSeq" id="WP_157582537.1">
    <property type="nucleotide sequence ID" value="NZ_WPIN01000001.1"/>
</dbReference>
<dbReference type="GO" id="GO:0000156">
    <property type="term" value="F:phosphorelay response regulator activity"/>
    <property type="evidence" value="ECO:0007669"/>
    <property type="project" value="TreeGrafter"/>
</dbReference>
<dbReference type="GO" id="GO:0030295">
    <property type="term" value="F:protein kinase activator activity"/>
    <property type="evidence" value="ECO:0007669"/>
    <property type="project" value="TreeGrafter"/>
</dbReference>
<accession>A0A7K1S3L3</accession>
<dbReference type="Proteomes" id="UP000436006">
    <property type="component" value="Unassembled WGS sequence"/>
</dbReference>
<comment type="caution">
    <text evidence="7">The sequence shown here is derived from an EMBL/GenBank/DDBJ whole genome shotgun (WGS) entry which is preliminary data.</text>
</comment>
<organism evidence="7 8">
    <name type="scientific">Spirosoma arboris</name>
    <dbReference type="NCBI Taxonomy" id="2682092"/>
    <lineage>
        <taxon>Bacteria</taxon>
        <taxon>Pseudomonadati</taxon>
        <taxon>Bacteroidota</taxon>
        <taxon>Cytophagia</taxon>
        <taxon>Cytophagales</taxon>
        <taxon>Cytophagaceae</taxon>
        <taxon>Spirosoma</taxon>
    </lineage>
</organism>
<evidence type="ECO:0000256" key="5">
    <source>
        <dbReference type="ARBA" id="ARBA00022777"/>
    </source>
</evidence>
<evidence type="ECO:0000256" key="2">
    <source>
        <dbReference type="ARBA" id="ARBA00012438"/>
    </source>
</evidence>
<dbReference type="SUPFAM" id="SSF47384">
    <property type="entry name" value="Homodimeric domain of signal transducing histidine kinase"/>
    <property type="match status" value="1"/>
</dbReference>
<feature type="domain" description="Histidine kinase" evidence="6">
    <location>
        <begin position="197"/>
        <end position="428"/>
    </location>
</feature>
<dbReference type="PANTHER" id="PTHR42878">
    <property type="entry name" value="TWO-COMPONENT HISTIDINE KINASE"/>
    <property type="match status" value="1"/>
</dbReference>
<dbReference type="PRINTS" id="PR00344">
    <property type="entry name" value="BCTRLSENSOR"/>
</dbReference>
<dbReference type="PROSITE" id="PS50109">
    <property type="entry name" value="HIS_KIN"/>
    <property type="match status" value="1"/>
</dbReference>
<dbReference type="GO" id="GO:0000155">
    <property type="term" value="F:phosphorelay sensor kinase activity"/>
    <property type="evidence" value="ECO:0007669"/>
    <property type="project" value="InterPro"/>
</dbReference>
<dbReference type="Pfam" id="PF02518">
    <property type="entry name" value="HATPase_c"/>
    <property type="match status" value="1"/>
</dbReference>
<evidence type="ECO:0000259" key="6">
    <source>
        <dbReference type="PROSITE" id="PS50109"/>
    </source>
</evidence>
<dbReference type="InterPro" id="IPR003661">
    <property type="entry name" value="HisK_dim/P_dom"/>
</dbReference>
<name>A0A7K1S3L3_9BACT</name>
<comment type="catalytic activity">
    <reaction evidence="1">
        <text>ATP + protein L-histidine = ADP + protein N-phospho-L-histidine.</text>
        <dbReference type="EC" id="2.7.13.3"/>
    </reaction>
</comment>
<dbReference type="CDD" id="cd00082">
    <property type="entry name" value="HisKA"/>
    <property type="match status" value="1"/>
</dbReference>
<dbReference type="GO" id="GO:0007234">
    <property type="term" value="P:osmosensory signaling via phosphorelay pathway"/>
    <property type="evidence" value="ECO:0007669"/>
    <property type="project" value="TreeGrafter"/>
</dbReference>
<keyword evidence="4" id="KW-0808">Transferase</keyword>
<gene>
    <name evidence="7" type="ORF">GO755_00105</name>
</gene>
<dbReference type="InterPro" id="IPR003594">
    <property type="entry name" value="HATPase_dom"/>
</dbReference>
<keyword evidence="3" id="KW-0597">Phosphoprotein</keyword>
<dbReference type="Pfam" id="PF08448">
    <property type="entry name" value="PAS_4"/>
    <property type="match status" value="1"/>
</dbReference>
<dbReference type="Gene3D" id="1.10.287.130">
    <property type="match status" value="1"/>
</dbReference>
<dbReference type="InterPro" id="IPR050351">
    <property type="entry name" value="BphY/WalK/GraS-like"/>
</dbReference>
<dbReference type="InterPro" id="IPR004358">
    <property type="entry name" value="Sig_transdc_His_kin-like_C"/>
</dbReference>
<keyword evidence="8" id="KW-1185">Reference proteome</keyword>
<protein>
    <recommendedName>
        <fullName evidence="2">histidine kinase</fullName>
        <ecNumber evidence="2">2.7.13.3</ecNumber>
    </recommendedName>
</protein>